<feature type="compositionally biased region" description="Polar residues" evidence="1">
    <location>
        <begin position="228"/>
        <end position="240"/>
    </location>
</feature>
<accession>A0A8B7PI98</accession>
<dbReference type="RefSeq" id="XP_018025883.1">
    <property type="nucleotide sequence ID" value="XM_018170394.2"/>
</dbReference>
<feature type="region of interest" description="Disordered" evidence="1">
    <location>
        <begin position="220"/>
        <end position="240"/>
    </location>
</feature>
<dbReference type="AlphaFoldDB" id="A0A8B7PI98"/>
<evidence type="ECO:0000313" key="2">
    <source>
        <dbReference type="Proteomes" id="UP000694843"/>
    </source>
</evidence>
<dbReference type="Proteomes" id="UP000694843">
    <property type="component" value="Unplaced"/>
</dbReference>
<dbReference type="KEGG" id="hazt:108681376"/>
<dbReference type="OrthoDB" id="10523244at2759"/>
<proteinExistence type="predicted"/>
<name>A0A8B7PI98_HYAAZ</name>
<evidence type="ECO:0000313" key="3">
    <source>
        <dbReference type="RefSeq" id="XP_018025883.1"/>
    </source>
</evidence>
<evidence type="ECO:0000256" key="1">
    <source>
        <dbReference type="SAM" id="MobiDB-lite"/>
    </source>
</evidence>
<protein>
    <submittedName>
        <fullName evidence="3">Uncharacterized protein LOC108681376</fullName>
    </submittedName>
</protein>
<keyword evidence="2" id="KW-1185">Reference proteome</keyword>
<dbReference type="GeneID" id="108681376"/>
<feature type="region of interest" description="Disordered" evidence="1">
    <location>
        <begin position="132"/>
        <end position="199"/>
    </location>
</feature>
<organism evidence="2 3">
    <name type="scientific">Hyalella azteca</name>
    <name type="common">Amphipod</name>
    <dbReference type="NCBI Taxonomy" id="294128"/>
    <lineage>
        <taxon>Eukaryota</taxon>
        <taxon>Metazoa</taxon>
        <taxon>Ecdysozoa</taxon>
        <taxon>Arthropoda</taxon>
        <taxon>Crustacea</taxon>
        <taxon>Multicrustacea</taxon>
        <taxon>Malacostraca</taxon>
        <taxon>Eumalacostraca</taxon>
        <taxon>Peracarida</taxon>
        <taxon>Amphipoda</taxon>
        <taxon>Senticaudata</taxon>
        <taxon>Talitrida</taxon>
        <taxon>Talitroidea</taxon>
        <taxon>Hyalellidae</taxon>
        <taxon>Hyalella</taxon>
    </lineage>
</organism>
<feature type="compositionally biased region" description="Acidic residues" evidence="1">
    <location>
        <begin position="172"/>
        <end position="198"/>
    </location>
</feature>
<gene>
    <name evidence="3" type="primary">LOC108681376</name>
</gene>
<sequence length="240" mass="27337">MSSYQLSKLVKAIESDNDEAFLGAINQIKKDDVEKIVSQVPPTNILPFFKIIIRNEPLHWERFPWYRYWKYHLLKNNEHILMSLPHSERVELLKPWRKTAEQRAKTVEAYNTAIQLKGRMQYYQRVLEMRASNQQKESDGAPTKRRGLLFPSNEESSDDEEFAGASTVGASESEDNWEELSEIAFGADDDKEDGDDIAPTELKAAPYTRPATEEAEIIVLDDSEDSDMNGSGSCSTLDVS</sequence>
<reference evidence="3" key="1">
    <citation type="submission" date="2025-08" db="UniProtKB">
        <authorList>
            <consortium name="RefSeq"/>
        </authorList>
    </citation>
    <scope>IDENTIFICATION</scope>
    <source>
        <tissue evidence="3">Whole organism</tissue>
    </source>
</reference>